<name>A0ABQ9H2F6_9NEOP</name>
<keyword evidence="4" id="KW-1185">Reference proteome</keyword>
<organism evidence="3 4">
    <name type="scientific">Dryococelus australis</name>
    <dbReference type="NCBI Taxonomy" id="614101"/>
    <lineage>
        <taxon>Eukaryota</taxon>
        <taxon>Metazoa</taxon>
        <taxon>Ecdysozoa</taxon>
        <taxon>Arthropoda</taxon>
        <taxon>Hexapoda</taxon>
        <taxon>Insecta</taxon>
        <taxon>Pterygota</taxon>
        <taxon>Neoptera</taxon>
        <taxon>Polyneoptera</taxon>
        <taxon>Phasmatodea</taxon>
        <taxon>Verophasmatodea</taxon>
        <taxon>Anareolatae</taxon>
        <taxon>Phasmatidae</taxon>
        <taxon>Eurycanthinae</taxon>
        <taxon>Dryococelus</taxon>
    </lineage>
</organism>
<dbReference type="InterPro" id="IPR007889">
    <property type="entry name" value="HTH_Psq"/>
</dbReference>
<evidence type="ECO:0000256" key="1">
    <source>
        <dbReference type="ARBA" id="ARBA00004123"/>
    </source>
</evidence>
<comment type="caution">
    <text evidence="3">The sequence shown here is derived from an EMBL/GenBank/DDBJ whole genome shotgun (WGS) entry which is preliminary data.</text>
</comment>
<dbReference type="Proteomes" id="UP001159363">
    <property type="component" value="Chromosome 6"/>
</dbReference>
<sequence length="103" mass="11800">MAPKMHKQWSEENMRETILTARGKEMGLSRASKMFDVPKSTLKDKVNSREEDVDKLVSTKLGRKPTLGDEMEDALVKYCLEMEAKFIFGLTAKDIKRMAFQLA</sequence>
<reference evidence="3 4" key="1">
    <citation type="submission" date="2023-02" db="EMBL/GenBank/DDBJ databases">
        <title>LHISI_Scaffold_Assembly.</title>
        <authorList>
            <person name="Stuart O.P."/>
            <person name="Cleave R."/>
            <person name="Magrath M.J.L."/>
            <person name="Mikheyev A.S."/>
        </authorList>
    </citation>
    <scope>NUCLEOTIDE SEQUENCE [LARGE SCALE GENOMIC DNA]</scope>
    <source>
        <strain evidence="3">Daus_M_001</strain>
        <tissue evidence="3">Leg muscle</tissue>
    </source>
</reference>
<dbReference type="EMBL" id="JARBHB010000007">
    <property type="protein sequence ID" value="KAJ8878463.1"/>
    <property type="molecule type" value="Genomic_DNA"/>
</dbReference>
<feature type="domain" description="HTH psq-type" evidence="2">
    <location>
        <begin position="21"/>
        <end position="52"/>
    </location>
</feature>
<dbReference type="Pfam" id="PF05225">
    <property type="entry name" value="HTH_psq"/>
    <property type="match status" value="1"/>
</dbReference>
<accession>A0ABQ9H2F6</accession>
<evidence type="ECO:0000259" key="2">
    <source>
        <dbReference type="Pfam" id="PF05225"/>
    </source>
</evidence>
<evidence type="ECO:0000313" key="3">
    <source>
        <dbReference type="EMBL" id="KAJ8878463.1"/>
    </source>
</evidence>
<dbReference type="SUPFAM" id="SSF46689">
    <property type="entry name" value="Homeodomain-like"/>
    <property type="match status" value="1"/>
</dbReference>
<dbReference type="Gene3D" id="1.10.10.60">
    <property type="entry name" value="Homeodomain-like"/>
    <property type="match status" value="1"/>
</dbReference>
<comment type="subcellular location">
    <subcellularLocation>
        <location evidence="1">Nucleus</location>
    </subcellularLocation>
</comment>
<dbReference type="InterPro" id="IPR009057">
    <property type="entry name" value="Homeodomain-like_sf"/>
</dbReference>
<protein>
    <recommendedName>
        <fullName evidence="2">HTH psq-type domain-containing protein</fullName>
    </recommendedName>
</protein>
<evidence type="ECO:0000313" key="4">
    <source>
        <dbReference type="Proteomes" id="UP001159363"/>
    </source>
</evidence>
<gene>
    <name evidence="3" type="ORF">PR048_019041</name>
</gene>
<proteinExistence type="predicted"/>